<feature type="binding site" evidence="6">
    <location>
        <position position="92"/>
    </location>
    <ligand>
        <name>FMN</name>
        <dbReference type="ChEBI" id="CHEBI:58210"/>
    </ligand>
</feature>
<dbReference type="Gene3D" id="3.20.20.30">
    <property type="entry name" value="Luciferase-like domain"/>
    <property type="match status" value="1"/>
</dbReference>
<keyword evidence="4" id="KW-0503">Monooxygenase</keyword>
<evidence type="ECO:0000256" key="2">
    <source>
        <dbReference type="ARBA" id="ARBA00022643"/>
    </source>
</evidence>
<dbReference type="SUPFAM" id="SSF51679">
    <property type="entry name" value="Bacterial luciferase-like"/>
    <property type="match status" value="1"/>
</dbReference>
<keyword evidence="2 6" id="KW-0288">FMN</keyword>
<evidence type="ECO:0000256" key="6">
    <source>
        <dbReference type="PIRSR" id="PIRSR000337-1"/>
    </source>
</evidence>
<dbReference type="Proteomes" id="UP000284451">
    <property type="component" value="Unassembled WGS sequence"/>
</dbReference>
<comment type="caution">
    <text evidence="8">The sequence shown here is derived from an EMBL/GenBank/DDBJ whole genome shotgun (WGS) entry which is preliminary data.</text>
</comment>
<evidence type="ECO:0000313" key="9">
    <source>
        <dbReference type="Proteomes" id="UP000284451"/>
    </source>
</evidence>
<keyword evidence="1 6" id="KW-0285">Flavoprotein</keyword>
<reference evidence="8 9" key="1">
    <citation type="submission" date="2019-01" db="EMBL/GenBank/DDBJ databases">
        <title>Sinorhodobacter populi sp. nov. isolated from the symptomatic bark tissue of Populus euramericana canker.</title>
        <authorList>
            <person name="Xu G."/>
        </authorList>
    </citation>
    <scope>NUCLEOTIDE SEQUENCE [LARGE SCALE GENOMIC DNA]</scope>
    <source>
        <strain evidence="8 9">07D10-4-3</strain>
    </source>
</reference>
<comment type="similarity">
    <text evidence="5">Belongs to the NtaA/SnaA/DszA monooxygenase family.</text>
</comment>
<evidence type="ECO:0000313" key="8">
    <source>
        <dbReference type="EMBL" id="RWR29880.1"/>
    </source>
</evidence>
<dbReference type="InterPro" id="IPR011251">
    <property type="entry name" value="Luciferase-like_dom"/>
</dbReference>
<feature type="binding site" evidence="6">
    <location>
        <position position="55"/>
    </location>
    <ligand>
        <name>FMN</name>
        <dbReference type="ChEBI" id="CHEBI:58210"/>
    </ligand>
</feature>
<dbReference type="Pfam" id="PF00296">
    <property type="entry name" value="Bac_luciferase"/>
    <property type="match status" value="1"/>
</dbReference>
<dbReference type="CDD" id="cd01095">
    <property type="entry name" value="Nitrilotriacetate_monoxgenase"/>
    <property type="match status" value="1"/>
</dbReference>
<dbReference type="InterPro" id="IPR036661">
    <property type="entry name" value="Luciferase-like_sf"/>
</dbReference>
<dbReference type="InterPro" id="IPR051260">
    <property type="entry name" value="Diverse_substr_monoxygenases"/>
</dbReference>
<dbReference type="PIRSF" id="PIRSF000337">
    <property type="entry name" value="NTA_MOA"/>
    <property type="match status" value="1"/>
</dbReference>
<feature type="binding site" evidence="6">
    <location>
        <position position="145"/>
    </location>
    <ligand>
        <name>FMN</name>
        <dbReference type="ChEBI" id="CHEBI:58210"/>
    </ligand>
</feature>
<dbReference type="InterPro" id="IPR016215">
    <property type="entry name" value="NTA_MOA"/>
</dbReference>
<dbReference type="PANTHER" id="PTHR30011">
    <property type="entry name" value="ALKANESULFONATE MONOOXYGENASE-RELATED"/>
    <property type="match status" value="1"/>
</dbReference>
<name>A0A443KAU0_9RHOB</name>
<accession>A0A443KAU0</accession>
<keyword evidence="3" id="KW-0560">Oxidoreductase</keyword>
<dbReference type="RefSeq" id="WP_128232936.1">
    <property type="nucleotide sequence ID" value="NZ_SAUY01000018.1"/>
</dbReference>
<gene>
    <name evidence="8" type="ORF">D2T29_13955</name>
</gene>
<dbReference type="PANTHER" id="PTHR30011:SF16">
    <property type="entry name" value="C2H2 FINGER DOMAIN TRANSCRIPTION FACTOR (EUROFUNG)-RELATED"/>
    <property type="match status" value="1"/>
</dbReference>
<feature type="binding site" evidence="6">
    <location>
        <position position="216"/>
    </location>
    <ligand>
        <name>FMN</name>
        <dbReference type="ChEBI" id="CHEBI:58210"/>
    </ligand>
</feature>
<dbReference type="AlphaFoldDB" id="A0A443KAU0"/>
<protein>
    <submittedName>
        <fullName evidence="8">LLM class flavin-dependent oxidoreductase</fullName>
    </submittedName>
</protein>
<evidence type="ECO:0000256" key="3">
    <source>
        <dbReference type="ARBA" id="ARBA00023002"/>
    </source>
</evidence>
<dbReference type="GO" id="GO:0004497">
    <property type="term" value="F:monooxygenase activity"/>
    <property type="evidence" value="ECO:0007669"/>
    <property type="project" value="UniProtKB-KW"/>
</dbReference>
<dbReference type="NCBIfam" id="TIGR03860">
    <property type="entry name" value="FMN_nitrolo"/>
    <property type="match status" value="1"/>
</dbReference>
<evidence type="ECO:0000256" key="4">
    <source>
        <dbReference type="ARBA" id="ARBA00023033"/>
    </source>
</evidence>
<dbReference type="EMBL" id="SAUY01000018">
    <property type="protein sequence ID" value="RWR29880.1"/>
    <property type="molecule type" value="Genomic_DNA"/>
</dbReference>
<reference evidence="8 9" key="2">
    <citation type="submission" date="2019-01" db="EMBL/GenBank/DDBJ databases">
        <authorList>
            <person name="Li Y."/>
        </authorList>
    </citation>
    <scope>NUCLEOTIDE SEQUENCE [LARGE SCALE GENOMIC DNA]</scope>
    <source>
        <strain evidence="8 9">07D10-4-3</strain>
    </source>
</reference>
<sequence>MSRQIRLGLFLLGTGGHTSGWRVPGATDTQEDIGTIIRICQEAERGLLDLIFVGDNLNADPSTHPSYCARLEPVTMLSAVALATQNIGLGATASTTYGDPWSVARLFGSLDHISGGRAGWNAVTTSTPQAASNFGMQHPDHARRYEICNEFIQVARDLWDAWEDGAIIKDRAAGRYFDETKIHPIDHDGTFFKVKGPLNMSRCPQGRPLILQAGGSVPGQEIAARHADVVFSVTQSLEEAQAFYASLKGRLAKNGRSPESLAILPGVMPVVGRTEAEARAKLAELTSYIDQKTALTLLSERFNMDLSGYDLDGPLPDMGANDAYHAFANSMLSKARREHLTLRDLFNLVATARGHWVLCGSAEQIADTLQEWFETGAADGFNLMPGWLNGGLTDFIDLVIPILQDRGLYKTEYAPGTLREKLGMPT</sequence>
<organism evidence="8 9">
    <name type="scientific">Paenirhodobacter populi</name>
    <dbReference type="NCBI Taxonomy" id="2306993"/>
    <lineage>
        <taxon>Bacteria</taxon>
        <taxon>Pseudomonadati</taxon>
        <taxon>Pseudomonadota</taxon>
        <taxon>Alphaproteobacteria</taxon>
        <taxon>Rhodobacterales</taxon>
        <taxon>Rhodobacter group</taxon>
        <taxon>Paenirhodobacter</taxon>
    </lineage>
</organism>
<dbReference type="GO" id="GO:0016705">
    <property type="term" value="F:oxidoreductase activity, acting on paired donors, with incorporation or reduction of molecular oxygen"/>
    <property type="evidence" value="ECO:0007669"/>
    <property type="project" value="InterPro"/>
</dbReference>
<evidence type="ECO:0000256" key="1">
    <source>
        <dbReference type="ARBA" id="ARBA00022630"/>
    </source>
</evidence>
<evidence type="ECO:0000259" key="7">
    <source>
        <dbReference type="Pfam" id="PF00296"/>
    </source>
</evidence>
<evidence type="ECO:0000256" key="5">
    <source>
        <dbReference type="ARBA" id="ARBA00033748"/>
    </source>
</evidence>
<feature type="binding site" evidence="6">
    <location>
        <position position="141"/>
    </location>
    <ligand>
        <name>FMN</name>
        <dbReference type="ChEBI" id="CHEBI:58210"/>
    </ligand>
</feature>
<feature type="domain" description="Luciferase-like" evidence="7">
    <location>
        <begin position="19"/>
        <end position="377"/>
    </location>
</feature>
<proteinExistence type="inferred from homology"/>